<dbReference type="GO" id="GO:0008757">
    <property type="term" value="F:S-adenosylmethionine-dependent methyltransferase activity"/>
    <property type="evidence" value="ECO:0007669"/>
    <property type="project" value="InterPro"/>
</dbReference>
<keyword evidence="3" id="KW-0489">Methyltransferase</keyword>
<organism evidence="3 4">
    <name type="scientific">Candidatus Azambacteria bacterium GW2011_GWA2_39_10</name>
    <dbReference type="NCBI Taxonomy" id="1618611"/>
    <lineage>
        <taxon>Bacteria</taxon>
        <taxon>Candidatus Azamiibacteriota</taxon>
    </lineage>
</organism>
<comment type="caution">
    <text evidence="3">The sequence shown here is derived from an EMBL/GenBank/DDBJ whole genome shotgun (WGS) entry which is preliminary data.</text>
</comment>
<sequence length="216" mass="24624">MIFQPDRYLLKKQVKELSHFIKGHVLDIGSGPNGGRYKNFFSGNDYITLDINPDYSPDIVGSALKIPAANDSFDGVVCFQVLDDLKNPAQAVEEMRRVLKPGGHGLISVPQSNELHDEPHDYWRFTKYGIEVLLSEAELEIIKILPRGGFWTLRAQNTARYFIDLLGLYRHKILGRLLNPFFLICGLISIWLDTTDKSKANRKHTLGWIVLFKKPI</sequence>
<dbReference type="EMBL" id="LBVT01000011">
    <property type="protein sequence ID" value="KKQ91635.1"/>
    <property type="molecule type" value="Genomic_DNA"/>
</dbReference>
<accession>A0A0G0LUH2</accession>
<dbReference type="PANTHER" id="PTHR42912:SF85">
    <property type="entry name" value="METHYLTRANSFERASE TYPE 11"/>
    <property type="match status" value="1"/>
</dbReference>
<protein>
    <submittedName>
        <fullName evidence="3">Methyltransferase type 11</fullName>
    </submittedName>
</protein>
<feature type="transmembrane region" description="Helical" evidence="1">
    <location>
        <begin position="173"/>
        <end position="192"/>
    </location>
</feature>
<dbReference type="PANTHER" id="PTHR42912">
    <property type="entry name" value="METHYLTRANSFERASE"/>
    <property type="match status" value="1"/>
</dbReference>
<dbReference type="Gene3D" id="3.40.50.150">
    <property type="entry name" value="Vaccinia Virus protein VP39"/>
    <property type="match status" value="1"/>
</dbReference>
<keyword evidence="3" id="KW-0808">Transferase</keyword>
<evidence type="ECO:0000256" key="1">
    <source>
        <dbReference type="SAM" id="Phobius"/>
    </source>
</evidence>
<dbReference type="InterPro" id="IPR050508">
    <property type="entry name" value="Methyltransf_Superfamily"/>
</dbReference>
<feature type="domain" description="Methyltransferase type 11" evidence="2">
    <location>
        <begin position="26"/>
        <end position="105"/>
    </location>
</feature>
<keyword evidence="1" id="KW-0812">Transmembrane</keyword>
<evidence type="ECO:0000259" key="2">
    <source>
        <dbReference type="Pfam" id="PF08241"/>
    </source>
</evidence>
<proteinExistence type="predicted"/>
<keyword evidence="1" id="KW-0472">Membrane</keyword>
<dbReference type="CDD" id="cd02440">
    <property type="entry name" value="AdoMet_MTases"/>
    <property type="match status" value="1"/>
</dbReference>
<dbReference type="SUPFAM" id="SSF53335">
    <property type="entry name" value="S-adenosyl-L-methionine-dependent methyltransferases"/>
    <property type="match status" value="1"/>
</dbReference>
<reference evidence="3 4" key="1">
    <citation type="journal article" date="2015" name="Nature">
        <title>rRNA introns, odd ribosomes, and small enigmatic genomes across a large radiation of phyla.</title>
        <authorList>
            <person name="Brown C.T."/>
            <person name="Hug L.A."/>
            <person name="Thomas B.C."/>
            <person name="Sharon I."/>
            <person name="Castelle C.J."/>
            <person name="Singh A."/>
            <person name="Wilkins M.J."/>
            <person name="Williams K.H."/>
            <person name="Banfield J.F."/>
        </authorList>
    </citation>
    <scope>NUCLEOTIDE SEQUENCE [LARGE SCALE GENOMIC DNA]</scope>
</reference>
<gene>
    <name evidence="3" type="ORF">UT16_C0011G0005</name>
</gene>
<dbReference type="InterPro" id="IPR029063">
    <property type="entry name" value="SAM-dependent_MTases_sf"/>
</dbReference>
<evidence type="ECO:0000313" key="4">
    <source>
        <dbReference type="Proteomes" id="UP000034706"/>
    </source>
</evidence>
<dbReference type="AlphaFoldDB" id="A0A0G0LUH2"/>
<evidence type="ECO:0000313" key="3">
    <source>
        <dbReference type="EMBL" id="KKQ91635.1"/>
    </source>
</evidence>
<name>A0A0G0LUH2_9BACT</name>
<dbReference type="InterPro" id="IPR013216">
    <property type="entry name" value="Methyltransf_11"/>
</dbReference>
<keyword evidence="1" id="KW-1133">Transmembrane helix</keyword>
<dbReference type="Pfam" id="PF08241">
    <property type="entry name" value="Methyltransf_11"/>
    <property type="match status" value="1"/>
</dbReference>
<dbReference type="Proteomes" id="UP000034706">
    <property type="component" value="Unassembled WGS sequence"/>
</dbReference>
<dbReference type="GO" id="GO:0032259">
    <property type="term" value="P:methylation"/>
    <property type="evidence" value="ECO:0007669"/>
    <property type="project" value="UniProtKB-KW"/>
</dbReference>